<dbReference type="InterPro" id="IPR000595">
    <property type="entry name" value="cNMP-bd_dom"/>
</dbReference>
<evidence type="ECO:0000313" key="5">
    <source>
        <dbReference type="EMBL" id="SMC44594.1"/>
    </source>
</evidence>
<dbReference type="AlphaFoldDB" id="A0A1W1Z885"/>
<dbReference type="PROSITE" id="PS51063">
    <property type="entry name" value="HTH_CRP_2"/>
    <property type="match status" value="1"/>
</dbReference>
<keyword evidence="2" id="KW-0238">DNA-binding</keyword>
<dbReference type="GO" id="GO:0003700">
    <property type="term" value="F:DNA-binding transcription factor activity"/>
    <property type="evidence" value="ECO:0007669"/>
    <property type="project" value="TreeGrafter"/>
</dbReference>
<evidence type="ECO:0000256" key="1">
    <source>
        <dbReference type="ARBA" id="ARBA00023015"/>
    </source>
</evidence>
<dbReference type="InterPro" id="IPR012318">
    <property type="entry name" value="HTH_CRP"/>
</dbReference>
<dbReference type="Proteomes" id="UP000192708">
    <property type="component" value="Unassembled WGS sequence"/>
</dbReference>
<keyword evidence="1" id="KW-0805">Transcription regulation</keyword>
<dbReference type="GO" id="GO:0005829">
    <property type="term" value="C:cytosol"/>
    <property type="evidence" value="ECO:0007669"/>
    <property type="project" value="TreeGrafter"/>
</dbReference>
<sequence>MQNSLRMNGIHQVHSISEREHQPNNSYLNHISTCFFRNKSIDAQKLKIKKGDSIFNNGDDHQHLYIIRVGFIKIENCLPNGQYQITQFGMSGDLLGLDGIADGKHHLAAYALNDGELYAINVKILHAAMNMDHSLLMTITQLLSSALNHSQQHIFSLSMHTAEKKLAYFLIDFRNSLNRLCMRTDTITLPMNREELRSYLGMTLETLSRCFTYLERKGYILVRNRDITFLEPGRLEQFLEINPEK</sequence>
<dbReference type="PANTHER" id="PTHR24567">
    <property type="entry name" value="CRP FAMILY TRANSCRIPTIONAL REGULATORY PROTEIN"/>
    <property type="match status" value="1"/>
</dbReference>
<dbReference type="OrthoDB" id="7643467at2"/>
<dbReference type="InterPro" id="IPR050397">
    <property type="entry name" value="Env_Response_Regulators"/>
</dbReference>
<dbReference type="CDD" id="cd00092">
    <property type="entry name" value="HTH_CRP"/>
    <property type="match status" value="1"/>
</dbReference>
<dbReference type="GO" id="GO:0003677">
    <property type="term" value="F:DNA binding"/>
    <property type="evidence" value="ECO:0007669"/>
    <property type="project" value="UniProtKB-KW"/>
</dbReference>
<gene>
    <name evidence="5" type="ORF">SAMN06296008_104185</name>
</gene>
<evidence type="ECO:0000313" key="6">
    <source>
        <dbReference type="Proteomes" id="UP000192708"/>
    </source>
</evidence>
<dbReference type="SMART" id="SM00419">
    <property type="entry name" value="HTH_CRP"/>
    <property type="match status" value="1"/>
</dbReference>
<dbReference type="Pfam" id="PF00027">
    <property type="entry name" value="cNMP_binding"/>
    <property type="match status" value="1"/>
</dbReference>
<feature type="domain" description="HTH crp-type" evidence="4">
    <location>
        <begin position="160"/>
        <end position="233"/>
    </location>
</feature>
<dbReference type="PRINTS" id="PR00034">
    <property type="entry name" value="HTHCRP"/>
</dbReference>
<reference evidence="5 6" key="1">
    <citation type="submission" date="2017-04" db="EMBL/GenBank/DDBJ databases">
        <authorList>
            <person name="Afonso C.L."/>
            <person name="Miller P.J."/>
            <person name="Scott M.A."/>
            <person name="Spackman E."/>
            <person name="Goraichik I."/>
            <person name="Dimitrov K.M."/>
            <person name="Suarez D.L."/>
            <person name="Swayne D.E."/>
        </authorList>
    </citation>
    <scope>NUCLEOTIDE SEQUENCE [LARGE SCALE GENOMIC DNA]</scope>
    <source>
        <strain evidence="5 6">VK13</strain>
    </source>
</reference>
<dbReference type="SUPFAM" id="SSF46785">
    <property type="entry name" value="Winged helix' DNA-binding domain"/>
    <property type="match status" value="1"/>
</dbReference>
<dbReference type="InterPro" id="IPR014710">
    <property type="entry name" value="RmlC-like_jellyroll"/>
</dbReference>
<evidence type="ECO:0000259" key="4">
    <source>
        <dbReference type="PROSITE" id="PS51063"/>
    </source>
</evidence>
<proteinExistence type="predicted"/>
<evidence type="ECO:0000256" key="2">
    <source>
        <dbReference type="ARBA" id="ARBA00023125"/>
    </source>
</evidence>
<dbReference type="Gene3D" id="1.10.10.10">
    <property type="entry name" value="Winged helix-like DNA-binding domain superfamily/Winged helix DNA-binding domain"/>
    <property type="match status" value="1"/>
</dbReference>
<dbReference type="InterPro" id="IPR018490">
    <property type="entry name" value="cNMP-bd_dom_sf"/>
</dbReference>
<dbReference type="EMBL" id="FWXJ01000004">
    <property type="protein sequence ID" value="SMC44594.1"/>
    <property type="molecule type" value="Genomic_DNA"/>
</dbReference>
<dbReference type="Pfam" id="PF13545">
    <property type="entry name" value="HTH_Crp_2"/>
    <property type="match status" value="1"/>
</dbReference>
<dbReference type="Gene3D" id="2.60.120.10">
    <property type="entry name" value="Jelly Rolls"/>
    <property type="match status" value="1"/>
</dbReference>
<keyword evidence="6" id="KW-1185">Reference proteome</keyword>
<protein>
    <submittedName>
        <fullName evidence="5">CRP/FNR family transcriptional regulator, anaerobic regulatory protein</fullName>
    </submittedName>
</protein>
<evidence type="ECO:0000256" key="3">
    <source>
        <dbReference type="ARBA" id="ARBA00023163"/>
    </source>
</evidence>
<dbReference type="InterPro" id="IPR036388">
    <property type="entry name" value="WH-like_DNA-bd_sf"/>
</dbReference>
<dbReference type="SUPFAM" id="SSF51206">
    <property type="entry name" value="cAMP-binding domain-like"/>
    <property type="match status" value="1"/>
</dbReference>
<dbReference type="CDD" id="cd00038">
    <property type="entry name" value="CAP_ED"/>
    <property type="match status" value="1"/>
</dbReference>
<dbReference type="RefSeq" id="WP_084283147.1">
    <property type="nucleotide sequence ID" value="NZ_FWXJ01000004.1"/>
</dbReference>
<keyword evidence="3" id="KW-0804">Transcription</keyword>
<accession>A0A1W1Z885</accession>
<dbReference type="STRING" id="1938817.SAMN06296008_104185"/>
<name>A0A1W1Z885_9BURK</name>
<dbReference type="InterPro" id="IPR036390">
    <property type="entry name" value="WH_DNA-bd_sf"/>
</dbReference>
<dbReference type="PANTHER" id="PTHR24567:SF75">
    <property type="entry name" value="FUMARATE AND NITRATE REDUCTION REGULATORY PROTEIN"/>
    <property type="match status" value="1"/>
</dbReference>
<organism evidence="5 6">
    <name type="scientific">Polynucleobacter kasalickyi</name>
    <dbReference type="NCBI Taxonomy" id="1938817"/>
    <lineage>
        <taxon>Bacteria</taxon>
        <taxon>Pseudomonadati</taxon>
        <taxon>Pseudomonadota</taxon>
        <taxon>Betaproteobacteria</taxon>
        <taxon>Burkholderiales</taxon>
        <taxon>Burkholderiaceae</taxon>
        <taxon>Polynucleobacter</taxon>
    </lineage>
</organism>